<evidence type="ECO:0000313" key="2">
    <source>
        <dbReference type="Proteomes" id="UP000015388"/>
    </source>
</evidence>
<organism evidence="1 2">
    <name type="scientific">Corynebacterium maris DSM 45190</name>
    <dbReference type="NCBI Taxonomy" id="1224163"/>
    <lineage>
        <taxon>Bacteria</taxon>
        <taxon>Bacillati</taxon>
        <taxon>Actinomycetota</taxon>
        <taxon>Actinomycetes</taxon>
        <taxon>Mycobacteriales</taxon>
        <taxon>Corynebacteriaceae</taxon>
        <taxon>Corynebacterium</taxon>
    </lineage>
</organism>
<dbReference type="EMBL" id="CP003924">
    <property type="protein sequence ID" value="AGS33611.1"/>
    <property type="molecule type" value="Genomic_DNA"/>
</dbReference>
<dbReference type="PATRIC" id="fig|1224163.3.peg.128"/>
<dbReference type="KEGG" id="cmd:B841_00640"/>
<protein>
    <recommendedName>
        <fullName evidence="3">Nucleotidyl transferase AbiEii/AbiGii toxin family protein</fullName>
    </recommendedName>
</protein>
<dbReference type="InterPro" id="IPR014942">
    <property type="entry name" value="AbiEii"/>
</dbReference>
<dbReference type="STRING" id="1224163.B841_00640"/>
<sequence>MSSTPDHPRTYQQGRISATSGVGAFAEIPKAERVAFYDRGIVLSRIFAHDAQSWVLKGGSALIWRNPSARATRDLDIYHSTDRGIDDALTSLRAAVATTYLAPSDVDLRILDDETQI</sequence>
<gene>
    <name evidence="1" type="ORF">B841_00640</name>
</gene>
<proteinExistence type="predicted"/>
<reference evidence="1 2" key="1">
    <citation type="submission" date="2012-11" db="EMBL/GenBank/DDBJ databases">
        <title>The complete genome sequence of Corynebacterium maris Coryn-1 (=DSM 45190).</title>
        <authorList>
            <person name="Schaffert L."/>
            <person name="Albersmeier A."/>
            <person name="Kalinowski J."/>
            <person name="Ruckert C."/>
        </authorList>
    </citation>
    <scope>NUCLEOTIDE SEQUENCE [LARGE SCALE GENOMIC DNA]</scope>
    <source>
        <strain evidence="2">Coryn-1</strain>
    </source>
</reference>
<dbReference type="Pfam" id="PF08843">
    <property type="entry name" value="AbiEii"/>
    <property type="match status" value="1"/>
</dbReference>
<dbReference type="Proteomes" id="UP000015388">
    <property type="component" value="Chromosome"/>
</dbReference>
<accession>S5TFB7</accession>
<name>S5TFB7_9CORY</name>
<dbReference type="AlphaFoldDB" id="S5TFB7"/>
<dbReference type="HOGENOM" id="CLU_2080832_0_0_11"/>
<evidence type="ECO:0008006" key="3">
    <source>
        <dbReference type="Google" id="ProtNLM"/>
    </source>
</evidence>
<keyword evidence="2" id="KW-1185">Reference proteome</keyword>
<evidence type="ECO:0000313" key="1">
    <source>
        <dbReference type="EMBL" id="AGS33611.1"/>
    </source>
</evidence>